<keyword evidence="5" id="KW-1185">Reference proteome</keyword>
<evidence type="ECO:0000313" key="5">
    <source>
        <dbReference type="Proteomes" id="UP001203207"/>
    </source>
</evidence>
<evidence type="ECO:0000256" key="2">
    <source>
        <dbReference type="ARBA" id="ARBA00023163"/>
    </source>
</evidence>
<keyword evidence="2" id="KW-0804">Transcription</keyword>
<dbReference type="Gene3D" id="1.10.10.10">
    <property type="entry name" value="Winged helix-like DNA-binding domain superfamily/Winged helix DNA-binding domain"/>
    <property type="match status" value="1"/>
</dbReference>
<dbReference type="EMBL" id="JAKRVX010000003">
    <property type="protein sequence ID" value="MCL9817327.1"/>
    <property type="molecule type" value="Genomic_DNA"/>
</dbReference>
<reference evidence="4" key="1">
    <citation type="journal article" date="2022" name="Syst. Appl. Microbiol.">
        <title>Natronocalculus amylovorans gen. nov., sp. nov., and Natranaeroarchaeum aerophilus sp. nov., dominant culturable amylolytic natronoarchaea from hypersaline soda lakes in southwestern Siberia.</title>
        <authorList>
            <person name="Sorokin D.Y."/>
            <person name="Elcheninov A.G."/>
            <person name="Khizhniak T.V."/>
            <person name="Koenen M."/>
            <person name="Bale N.J."/>
            <person name="Damste J.S.S."/>
            <person name="Kublanov I.V."/>
        </authorList>
    </citation>
    <scope>NUCLEOTIDE SEQUENCE</scope>
    <source>
        <strain evidence="4">AArc-St2</strain>
    </source>
</reference>
<organism evidence="4 5">
    <name type="scientific">Natronocalculus amylovorans</name>
    <dbReference type="NCBI Taxonomy" id="2917812"/>
    <lineage>
        <taxon>Archaea</taxon>
        <taxon>Methanobacteriati</taxon>
        <taxon>Methanobacteriota</taxon>
        <taxon>Stenosarchaea group</taxon>
        <taxon>Halobacteria</taxon>
        <taxon>Halobacteriales</taxon>
        <taxon>Haloferacaceae</taxon>
        <taxon>Natronocalculus</taxon>
    </lineage>
</organism>
<evidence type="ECO:0000256" key="1">
    <source>
        <dbReference type="ARBA" id="ARBA00023015"/>
    </source>
</evidence>
<dbReference type="PANTHER" id="PTHR34236">
    <property type="entry name" value="DIMETHYL SULFOXIDE REDUCTASE TRANSCRIPTIONAL ACTIVATOR"/>
    <property type="match status" value="1"/>
</dbReference>
<dbReference type="RefSeq" id="WP_174653575.1">
    <property type="nucleotide sequence ID" value="NZ_JAKRVX010000003.1"/>
</dbReference>
<evidence type="ECO:0000313" key="4">
    <source>
        <dbReference type="EMBL" id="MCL9817327.1"/>
    </source>
</evidence>
<sequence>MYQAELRIEQERPCVLSTLETGPHDRLDIDIEELHDENVTFILNAGDRLDSYKKTLEESDEVVRAKQLDEDRLLVTKRSCSAYNAVYKHNGILQRPTRIDRNERIYSILLFNRDDLKGMIEAFREVGRVSLTSLTTYEGVVSPLTDRQREVLEVALDSGYFEWPRTTDSETLAQELDISRATFLEHLRKAEQKLLTDALNDQHRYKLQ</sequence>
<name>A0AAE3FXS3_9EURY</name>
<dbReference type="PANTHER" id="PTHR34236:SF1">
    <property type="entry name" value="DIMETHYL SULFOXIDE REDUCTASE TRANSCRIPTIONAL ACTIVATOR"/>
    <property type="match status" value="1"/>
</dbReference>
<dbReference type="AlphaFoldDB" id="A0AAE3FXS3"/>
<dbReference type="Pfam" id="PF04967">
    <property type="entry name" value="HTH_10"/>
    <property type="match status" value="1"/>
</dbReference>
<proteinExistence type="predicted"/>
<comment type="caution">
    <text evidence="4">The sequence shown here is derived from an EMBL/GenBank/DDBJ whole genome shotgun (WGS) entry which is preliminary data.</text>
</comment>
<reference evidence="4" key="2">
    <citation type="submission" date="2022-02" db="EMBL/GenBank/DDBJ databases">
        <authorList>
            <person name="Elcheninov A.G."/>
            <person name="Sorokin D.Y."/>
            <person name="Kublanov I.V."/>
        </authorList>
    </citation>
    <scope>NUCLEOTIDE SEQUENCE</scope>
    <source>
        <strain evidence="4">AArc-St2</strain>
    </source>
</reference>
<keyword evidence="1" id="KW-0805">Transcription regulation</keyword>
<evidence type="ECO:0000259" key="3">
    <source>
        <dbReference type="Pfam" id="PF04967"/>
    </source>
</evidence>
<accession>A0AAE3FXS3</accession>
<protein>
    <submittedName>
        <fullName evidence="4">Helix-turn-helix domain-containing protein</fullName>
    </submittedName>
</protein>
<feature type="domain" description="HTH bat-type" evidence="3">
    <location>
        <begin position="144"/>
        <end position="195"/>
    </location>
</feature>
<gene>
    <name evidence="4" type="ORF">AArcSt2_10275</name>
</gene>
<dbReference type="InterPro" id="IPR036388">
    <property type="entry name" value="WH-like_DNA-bd_sf"/>
</dbReference>
<dbReference type="InterPro" id="IPR007050">
    <property type="entry name" value="HTH_bacterioopsin"/>
</dbReference>
<dbReference type="Proteomes" id="UP001203207">
    <property type="component" value="Unassembled WGS sequence"/>
</dbReference>